<dbReference type="STRING" id="1077348.A0A2G8RMT8"/>
<dbReference type="Pfam" id="PF00069">
    <property type="entry name" value="Pkinase"/>
    <property type="match status" value="1"/>
</dbReference>
<dbReference type="EMBL" id="AYKW01000069">
    <property type="protein sequence ID" value="PIL22826.1"/>
    <property type="molecule type" value="Genomic_DNA"/>
</dbReference>
<evidence type="ECO:0000256" key="2">
    <source>
        <dbReference type="SAM" id="MobiDB-lite"/>
    </source>
</evidence>
<dbReference type="SUPFAM" id="SSF56112">
    <property type="entry name" value="Protein kinase-like (PK-like)"/>
    <property type="match status" value="1"/>
</dbReference>
<evidence type="ECO:0000256" key="1">
    <source>
        <dbReference type="ARBA" id="ARBA00012513"/>
    </source>
</evidence>
<evidence type="ECO:0000259" key="3">
    <source>
        <dbReference type="PROSITE" id="PS50011"/>
    </source>
</evidence>
<dbReference type="GO" id="GO:0005524">
    <property type="term" value="F:ATP binding"/>
    <property type="evidence" value="ECO:0007669"/>
    <property type="project" value="InterPro"/>
</dbReference>
<dbReference type="AlphaFoldDB" id="A0A2G8RMT8"/>
<accession>A0A2G8RMT8</accession>
<dbReference type="OrthoDB" id="3265205at2759"/>
<feature type="domain" description="Protein kinase" evidence="3">
    <location>
        <begin position="1"/>
        <end position="214"/>
    </location>
</feature>
<proteinExistence type="predicted"/>
<gene>
    <name evidence="4" type="ORF">GSI_15521</name>
</gene>
<dbReference type="EC" id="2.7.11.1" evidence="1"/>
<dbReference type="PANTHER" id="PTHR11909">
    <property type="entry name" value="CASEIN KINASE-RELATED"/>
    <property type="match status" value="1"/>
</dbReference>
<dbReference type="Gene3D" id="1.10.510.10">
    <property type="entry name" value="Transferase(Phosphotransferase) domain 1"/>
    <property type="match status" value="1"/>
</dbReference>
<feature type="region of interest" description="Disordered" evidence="2">
    <location>
        <begin position="323"/>
        <end position="347"/>
    </location>
</feature>
<evidence type="ECO:0000313" key="4">
    <source>
        <dbReference type="EMBL" id="PIL22826.1"/>
    </source>
</evidence>
<comment type="caution">
    <text evidence="4">The sequence shown here is derived from an EMBL/GenBank/DDBJ whole genome shotgun (WGS) entry which is preliminary data.</text>
</comment>
<dbReference type="InterPro" id="IPR000719">
    <property type="entry name" value="Prot_kinase_dom"/>
</dbReference>
<name>A0A2G8RMT8_9APHY</name>
<dbReference type="InterPro" id="IPR008271">
    <property type="entry name" value="Ser/Thr_kinase_AS"/>
</dbReference>
<feature type="compositionally biased region" description="Polar residues" evidence="2">
    <location>
        <begin position="335"/>
        <end position="347"/>
    </location>
</feature>
<keyword evidence="5" id="KW-1185">Reference proteome</keyword>
<reference evidence="4 5" key="1">
    <citation type="journal article" date="2015" name="Sci. Rep.">
        <title>Chromosome-level genome map provides insights into diverse defense mechanisms in the medicinal fungus Ganoderma sinense.</title>
        <authorList>
            <person name="Zhu Y."/>
            <person name="Xu J."/>
            <person name="Sun C."/>
            <person name="Zhou S."/>
            <person name="Xu H."/>
            <person name="Nelson D.R."/>
            <person name="Qian J."/>
            <person name="Song J."/>
            <person name="Luo H."/>
            <person name="Xiang L."/>
            <person name="Li Y."/>
            <person name="Xu Z."/>
            <person name="Ji A."/>
            <person name="Wang L."/>
            <person name="Lu S."/>
            <person name="Hayward A."/>
            <person name="Sun W."/>
            <person name="Li X."/>
            <person name="Schwartz D.C."/>
            <person name="Wang Y."/>
            <person name="Chen S."/>
        </authorList>
    </citation>
    <scope>NUCLEOTIDE SEQUENCE [LARGE SCALE GENOMIC DNA]</scope>
    <source>
        <strain evidence="4 5">ZZ0214-1</strain>
    </source>
</reference>
<organism evidence="4 5">
    <name type="scientific">Ganoderma sinense ZZ0214-1</name>
    <dbReference type="NCBI Taxonomy" id="1077348"/>
    <lineage>
        <taxon>Eukaryota</taxon>
        <taxon>Fungi</taxon>
        <taxon>Dikarya</taxon>
        <taxon>Basidiomycota</taxon>
        <taxon>Agaricomycotina</taxon>
        <taxon>Agaricomycetes</taxon>
        <taxon>Polyporales</taxon>
        <taxon>Polyporaceae</taxon>
        <taxon>Ganoderma</taxon>
    </lineage>
</organism>
<sequence length="347" mass="38310">MRLSYSRNGLIGDGGYGHRSIPNVLAWGRSQYFEYLVMELLGLGLDDLAKGFDALEYVHGRGFVHGDIKPSNFVLGRGDDAGRLYLVDFGFASQWTLDPSSRGHRGTVPYSSLRILKGEALPSLPRDDFESLAYAIAQVMTGPLPWFYWSTRQRLDGGTVSGTDLFPDCACYPDVFAQFVDFACGLAPADDLQHRRWREAFRALDPRLPEHPMFDREDRSGSRRWLRWVPGPPTAGHDDYSMHPDPDGGGRVEHGAEECSADVFGGPDSRSETGGAHGFVDFPSSEWSPSPVALPPCCAIGDEFDVVSERLELVDEPPLYDGGPSVEHGCPPEVMNNTQSDTHCIRL</sequence>
<dbReference type="SMART" id="SM00220">
    <property type="entry name" value="S_TKc"/>
    <property type="match status" value="1"/>
</dbReference>
<evidence type="ECO:0000313" key="5">
    <source>
        <dbReference type="Proteomes" id="UP000230002"/>
    </source>
</evidence>
<dbReference type="Proteomes" id="UP000230002">
    <property type="component" value="Unassembled WGS sequence"/>
</dbReference>
<dbReference type="InterPro" id="IPR050235">
    <property type="entry name" value="CK1_Ser-Thr_kinase"/>
</dbReference>
<dbReference type="PROSITE" id="PS50011">
    <property type="entry name" value="PROTEIN_KINASE_DOM"/>
    <property type="match status" value="1"/>
</dbReference>
<dbReference type="InterPro" id="IPR011009">
    <property type="entry name" value="Kinase-like_dom_sf"/>
</dbReference>
<protein>
    <recommendedName>
        <fullName evidence="1">non-specific serine/threonine protein kinase</fullName>
        <ecNumber evidence="1">2.7.11.1</ecNumber>
    </recommendedName>
</protein>
<dbReference type="PROSITE" id="PS00108">
    <property type="entry name" value="PROTEIN_KINASE_ST"/>
    <property type="match status" value="1"/>
</dbReference>
<dbReference type="GO" id="GO:0004674">
    <property type="term" value="F:protein serine/threonine kinase activity"/>
    <property type="evidence" value="ECO:0007669"/>
    <property type="project" value="UniProtKB-EC"/>
</dbReference>